<name>A0A9W6ZFQ8_9STRA</name>
<dbReference type="InterPro" id="IPR011992">
    <property type="entry name" value="EF-hand-dom_pair"/>
</dbReference>
<sequence length="228" mass="25304">MSTEYPLSASMSTNDAIFFVFTQFASFGRQGVYKQTAPEMDNSSFAKLLKSLPNLIDSGITRPDIDLIFNYVKHKNDRKLNFSQFLNALQKLAEKKYPMDDPITAFSRLCAYHLFAVLENQERNASASTVSRVAQALLGTEYVATKTAEDPQAGLKVKGKVFAGTRNKAGGIFEKLTDKTLYTGVYKNLDGTSDGRINGYDGDVSGNIRDLSSMMRPSMRVNTKFIDV</sequence>
<dbReference type="GO" id="GO:0032273">
    <property type="term" value="P:positive regulation of protein polymerization"/>
    <property type="evidence" value="ECO:0007669"/>
    <property type="project" value="TreeGrafter"/>
</dbReference>
<dbReference type="Gene3D" id="1.10.238.10">
    <property type="entry name" value="EF-hand"/>
    <property type="match status" value="1"/>
</dbReference>
<organism evidence="2 3">
    <name type="scientific">Triparma retinervis</name>
    <dbReference type="NCBI Taxonomy" id="2557542"/>
    <lineage>
        <taxon>Eukaryota</taxon>
        <taxon>Sar</taxon>
        <taxon>Stramenopiles</taxon>
        <taxon>Ochrophyta</taxon>
        <taxon>Bolidophyceae</taxon>
        <taxon>Parmales</taxon>
        <taxon>Triparmaceae</taxon>
        <taxon>Triparma</taxon>
    </lineage>
</organism>
<evidence type="ECO:0000313" key="3">
    <source>
        <dbReference type="Proteomes" id="UP001165082"/>
    </source>
</evidence>
<dbReference type="EMBL" id="BRXZ01002061">
    <property type="protein sequence ID" value="GMH53579.1"/>
    <property type="molecule type" value="Genomic_DNA"/>
</dbReference>
<accession>A0A9W6ZFQ8</accession>
<comment type="similarity">
    <text evidence="1">Belongs to the TPPP family.</text>
</comment>
<dbReference type="AlphaFoldDB" id="A0A9W6ZFQ8"/>
<comment type="caution">
    <text evidence="2">The sequence shown here is derived from an EMBL/GenBank/DDBJ whole genome shotgun (WGS) entry which is preliminary data.</text>
</comment>
<keyword evidence="3" id="KW-1185">Reference proteome</keyword>
<reference evidence="2" key="1">
    <citation type="submission" date="2022-07" db="EMBL/GenBank/DDBJ databases">
        <title>Genome analysis of Parmales, a sister group of diatoms, reveals the evolutionary specialization of diatoms from phago-mixotrophs to photoautotrophs.</title>
        <authorList>
            <person name="Ban H."/>
            <person name="Sato S."/>
            <person name="Yoshikawa S."/>
            <person name="Kazumasa Y."/>
            <person name="Nakamura Y."/>
            <person name="Ichinomiya M."/>
            <person name="Saitoh K."/>
            <person name="Sato N."/>
            <person name="Blanc-Mathieu R."/>
            <person name="Endo H."/>
            <person name="Kuwata A."/>
            <person name="Ogata H."/>
        </authorList>
    </citation>
    <scope>NUCLEOTIDE SEQUENCE</scope>
</reference>
<gene>
    <name evidence="2" type="ORF">TrRE_jg10530</name>
</gene>
<dbReference type="GO" id="GO:0046785">
    <property type="term" value="P:microtubule polymerization"/>
    <property type="evidence" value="ECO:0007669"/>
    <property type="project" value="InterPro"/>
</dbReference>
<proteinExistence type="inferred from homology"/>
<protein>
    <submittedName>
        <fullName evidence="2">Uncharacterized protein</fullName>
    </submittedName>
</protein>
<dbReference type="GO" id="GO:0015631">
    <property type="term" value="F:tubulin binding"/>
    <property type="evidence" value="ECO:0007669"/>
    <property type="project" value="InterPro"/>
</dbReference>
<evidence type="ECO:0000256" key="1">
    <source>
        <dbReference type="ARBA" id="ARBA00010994"/>
    </source>
</evidence>
<dbReference type="SUPFAM" id="SSF47473">
    <property type="entry name" value="EF-hand"/>
    <property type="match status" value="1"/>
</dbReference>
<dbReference type="PANTHER" id="PTHR12932:SF9">
    <property type="entry name" value="TUBULIN POLYMERIZATION-PROMOTING PROTEIN HOMOLOG"/>
    <property type="match status" value="1"/>
</dbReference>
<dbReference type="InterPro" id="IPR008907">
    <property type="entry name" value="TPP/p25"/>
</dbReference>
<dbReference type="OrthoDB" id="548799at2759"/>
<dbReference type="Proteomes" id="UP001165082">
    <property type="component" value="Unassembled WGS sequence"/>
</dbReference>
<dbReference type="GO" id="GO:0001578">
    <property type="term" value="P:microtubule bundle formation"/>
    <property type="evidence" value="ECO:0007669"/>
    <property type="project" value="TreeGrafter"/>
</dbReference>
<dbReference type="PANTHER" id="PTHR12932">
    <property type="entry name" value="P25 ALPHA-RELATED"/>
    <property type="match status" value="1"/>
</dbReference>
<dbReference type="Pfam" id="PF05517">
    <property type="entry name" value="p25-alpha"/>
    <property type="match status" value="1"/>
</dbReference>
<evidence type="ECO:0000313" key="2">
    <source>
        <dbReference type="EMBL" id="GMH53579.1"/>
    </source>
</evidence>
<dbReference type="GO" id="GO:0005874">
    <property type="term" value="C:microtubule"/>
    <property type="evidence" value="ECO:0007669"/>
    <property type="project" value="TreeGrafter"/>
</dbReference>